<evidence type="ECO:0008006" key="3">
    <source>
        <dbReference type="Google" id="ProtNLM"/>
    </source>
</evidence>
<organism evidence="1 2">
    <name type="scientific">Actinomadura geliboluensis</name>
    <dbReference type="NCBI Taxonomy" id="882440"/>
    <lineage>
        <taxon>Bacteria</taxon>
        <taxon>Bacillati</taxon>
        <taxon>Actinomycetota</taxon>
        <taxon>Actinomycetes</taxon>
        <taxon>Streptosporangiales</taxon>
        <taxon>Thermomonosporaceae</taxon>
        <taxon>Actinomadura</taxon>
    </lineage>
</organism>
<dbReference type="Proteomes" id="UP000305238">
    <property type="component" value="Unassembled WGS sequence"/>
</dbReference>
<dbReference type="RefSeq" id="WP_138640550.1">
    <property type="nucleotide sequence ID" value="NZ_VCKZ01000343.1"/>
</dbReference>
<evidence type="ECO:0000313" key="2">
    <source>
        <dbReference type="Proteomes" id="UP000305238"/>
    </source>
</evidence>
<name>A0A5S4GBJ8_9ACTN</name>
<dbReference type="EMBL" id="VCKZ01000343">
    <property type="protein sequence ID" value="TMR30395.1"/>
    <property type="molecule type" value="Genomic_DNA"/>
</dbReference>
<dbReference type="OrthoDB" id="3449702at2"/>
<accession>A0A5S4GBJ8</accession>
<protein>
    <recommendedName>
        <fullName evidence="3">TNT domain-containing protein</fullName>
    </recommendedName>
</protein>
<evidence type="ECO:0000313" key="1">
    <source>
        <dbReference type="EMBL" id="TMR30395.1"/>
    </source>
</evidence>
<keyword evidence="2" id="KW-1185">Reference proteome</keyword>
<proteinExistence type="predicted"/>
<sequence length="326" mass="35806">MAPETLPEVPQDEHALVGRLYPESAWTFVWARRVLRDLVGDRVSRFLVGRIEPGHWSVLRGDDAWLAMRCAEADGGGEARPSHTASFDSAGDAVAYAAAGLVVDAKVTVHEDLLRFQGVLGESWDGAAGRLVLSLTDEGERLVEAARDETRTRYGTSFLPLGPVIERPRGYQVIPRGPRPDGGPFIAEHDLFTAHVRARLPGEFGASTGEELPADTLLDTYAPAADEPCLFTLETPFERRGLPGTGAWHERRFYVVRRPLTVYAGFPVRETTVPARGTGPSDAGRGYLLPRPIGALVDGGDIARISEAETLRRYREQRESRQRRDG</sequence>
<gene>
    <name evidence="1" type="ORF">ETD96_33770</name>
</gene>
<comment type="caution">
    <text evidence="1">The sequence shown here is derived from an EMBL/GenBank/DDBJ whole genome shotgun (WGS) entry which is preliminary data.</text>
</comment>
<reference evidence="1 2" key="1">
    <citation type="submission" date="2019-05" db="EMBL/GenBank/DDBJ databases">
        <title>Draft genome sequence of Actinomadura geliboluensis A8036.</title>
        <authorList>
            <person name="Saricaoglu S."/>
            <person name="Isik K."/>
        </authorList>
    </citation>
    <scope>NUCLEOTIDE SEQUENCE [LARGE SCALE GENOMIC DNA]</scope>
    <source>
        <strain evidence="1 2">A8036</strain>
    </source>
</reference>
<dbReference type="AlphaFoldDB" id="A0A5S4GBJ8"/>